<dbReference type="PANTHER" id="PTHR14146:SF0">
    <property type="entry name" value="EXOCYST COMPLEX COMPONENT 4"/>
    <property type="match status" value="1"/>
</dbReference>
<dbReference type="GO" id="GO:0000145">
    <property type="term" value="C:exocyst"/>
    <property type="evidence" value="ECO:0007669"/>
    <property type="project" value="UniProtKB-UniRule"/>
</dbReference>
<dbReference type="EMBL" id="LSYV01000119">
    <property type="protein sequence ID" value="KXZ42768.1"/>
    <property type="molecule type" value="Genomic_DNA"/>
</dbReference>
<dbReference type="PANTHER" id="PTHR14146">
    <property type="entry name" value="EXOCYST COMPLEX COMPONENT 4"/>
    <property type="match status" value="1"/>
</dbReference>
<feature type="region of interest" description="Disordered" evidence="4">
    <location>
        <begin position="808"/>
        <end position="828"/>
    </location>
</feature>
<feature type="region of interest" description="Disordered" evidence="4">
    <location>
        <begin position="1211"/>
        <end position="1231"/>
    </location>
</feature>
<comment type="similarity">
    <text evidence="3">Belongs to the SEC8 family.</text>
</comment>
<gene>
    <name evidence="6" type="ORF">GPECTOR_119g399</name>
</gene>
<feature type="region of interest" description="Disordered" evidence="4">
    <location>
        <begin position="244"/>
        <end position="291"/>
    </location>
</feature>
<dbReference type="InterPro" id="IPR007191">
    <property type="entry name" value="Sec8_exocyst_N"/>
</dbReference>
<organism evidence="6 7">
    <name type="scientific">Gonium pectorale</name>
    <name type="common">Green alga</name>
    <dbReference type="NCBI Taxonomy" id="33097"/>
    <lineage>
        <taxon>Eukaryota</taxon>
        <taxon>Viridiplantae</taxon>
        <taxon>Chlorophyta</taxon>
        <taxon>core chlorophytes</taxon>
        <taxon>Chlorophyceae</taxon>
        <taxon>CS clade</taxon>
        <taxon>Chlamydomonadales</taxon>
        <taxon>Volvocaceae</taxon>
        <taxon>Gonium</taxon>
    </lineage>
</organism>
<sequence length="1450" mass="148889">MAGGKEAQDDGSREKVDWKAVDKEISAVPAEYREIRFHPLKHVVEVFSSRDPQGLTQELRNACERLGYQLDAVVEGYHAGFARSIQNYSQILQLFEESKQQVESLKRSLADAAKQLGTHSKTMNSQWRKTVSLESSLRLLADVRTLVEVPARIDMALAERDWPRAVSCLLEGSTLLAHEELRRMGALRKLRSDMVSLAGWIQDQMMDELTARIYSNAHASTSSAEPSEPGTVADRLGVLGAAGAAAGKGGGRGKSSATELASRGPLARVRSGRDIAAGLPQHPGGRRPQGQAPAYKLVTEALQSSRTASTELRTALSAPMGGLAAPGGAAGAGAGAAAAAGRGGKGSRPGAGGPGGDIMVDVDGAMRHVSTRDLVACLAQVDCVVEAKQHVAQKAEAEMRALIRRSVEAFMQASWGAGDARALPSAAADAALSGQGSVLGPSTGPALRVLTQRLVTHVAGTCIQALGRMQHVLVALANAPATTQSSALDVLGGLRGRDGVREGLLDGRGRHRAAGTAGRAGGGGGLTARERAAYLREEYQKAWDCMQEELQQLIAEVLKTGDGWRRPGQKPARGDKSVGSNGPAGEAGALGGVRGLLSDLNPVHFLEHLAALAEKTADMAESALGGGSATPAAPAGSRAQQLQRGQAPGGKTGSPAQGGALVPAPRRPAGTAAGIRLTFGFDVTVTGLSGEGAGSLQLLTEVYLPVLRLVGRAEEVLRLPPDLEPGGAGAGQAAGQGQGSFTEAARGVTVVTSWLPAFLDDVALEQLLPQLWVDLRGRCTAALEDPDAFRPQVGFGAATASAAAGPAAGASAGSTAGSQPDAGGGAADGSAAATRSVVPIARFIEGVLRELLAAAKALPPFKSAFLAIAERILDRMLGAFTHMVRLWSSECHATRLVSRSDVCMAMASEADAPLLREPIAFAPQPHALPGSSASGPGGQADLVGFLVSLRSQERPLLVPPQLRPLASAGGGGGGGGRAAAHGFGADGDAAEAELHYFAMRERPVGHERLLFGQGSSERSVHLSAMSESLDFVADAVVRIATAAEGGSGAGDAAGGGGAAGGRRGWRAARQAKAEDGSSSASIPDLLLPVVQSYRALAGHCCRLLRLEGLLLVASHLAPVAAASHVCHEGEDSLELHPSLGALTRAALRSAEELSPYLQPTKRAYVFGPMAAATARGIMWLLPAIHDINSLGVERMIRALSVLQPPLTTLVSTGGSPAGPTSGLGPGGSAATPSMSAGSDLVQAAAVAEAAAAAATALPPVSGVGASAAVVAALLMQPETRGERGRMFDRARAYYGLLLVPADEVVRAAGERPGRFLYAEWMALLQAHVPHRTVTDVTVASLQRCLDRAHGLTPGAKVAEVVGAVVGAVQAPAERLGDALLEGLVAGKDTVVDVLMAGKDTLVAGVRVPAQTLQRVFKRIGGAAVAGVRERAARRGGRSAEEGERDAQQDF</sequence>
<evidence type="ECO:0000256" key="3">
    <source>
        <dbReference type="RuleBase" id="RU367079"/>
    </source>
</evidence>
<evidence type="ECO:0000256" key="1">
    <source>
        <dbReference type="ARBA" id="ARBA00022448"/>
    </source>
</evidence>
<comment type="caution">
    <text evidence="6">The sequence shown here is derived from an EMBL/GenBank/DDBJ whole genome shotgun (WGS) entry which is preliminary data.</text>
</comment>
<feature type="region of interest" description="Disordered" evidence="4">
    <location>
        <begin position="1046"/>
        <end position="1079"/>
    </location>
</feature>
<feature type="region of interest" description="Disordered" evidence="4">
    <location>
        <begin position="334"/>
        <end position="355"/>
    </location>
</feature>
<name>A0A150FYV6_GONPE</name>
<feature type="region of interest" description="Disordered" evidence="4">
    <location>
        <begin position="561"/>
        <end position="586"/>
    </location>
</feature>
<dbReference type="Pfam" id="PF04048">
    <property type="entry name" value="Sec8_N"/>
    <property type="match status" value="1"/>
</dbReference>
<dbReference type="GO" id="GO:0015031">
    <property type="term" value="P:protein transport"/>
    <property type="evidence" value="ECO:0007669"/>
    <property type="project" value="UniProtKB-KW"/>
</dbReference>
<feature type="compositionally biased region" description="Gly residues" evidence="4">
    <location>
        <begin position="341"/>
        <end position="355"/>
    </location>
</feature>
<protein>
    <recommendedName>
        <fullName evidence="3">Exocyst complex component Sec8</fullName>
    </recommendedName>
</protein>
<keyword evidence="2 3" id="KW-0268">Exocytosis</keyword>
<proteinExistence type="inferred from homology"/>
<dbReference type="InterPro" id="IPR039682">
    <property type="entry name" value="Sec8/EXOC4"/>
</dbReference>
<feature type="domain" description="Exocyst complex component Sec8 N-terminal" evidence="5">
    <location>
        <begin position="23"/>
        <end position="154"/>
    </location>
</feature>
<evidence type="ECO:0000313" key="6">
    <source>
        <dbReference type="EMBL" id="KXZ42768.1"/>
    </source>
</evidence>
<accession>A0A150FYV6</accession>
<feature type="compositionally biased region" description="Gly residues" evidence="4">
    <location>
        <begin position="1046"/>
        <end position="1062"/>
    </location>
</feature>
<comment type="function">
    <text evidence="3">Component of the exocyst complex involved in the docking of exocytic vesicles with fusion sites on the plasma membrane.</text>
</comment>
<keyword evidence="7" id="KW-1185">Reference proteome</keyword>
<keyword evidence="3" id="KW-0653">Protein transport</keyword>
<dbReference type="GO" id="GO:0090522">
    <property type="term" value="P:vesicle tethering involved in exocytosis"/>
    <property type="evidence" value="ECO:0007669"/>
    <property type="project" value="UniProtKB-UniRule"/>
</dbReference>
<evidence type="ECO:0000256" key="2">
    <source>
        <dbReference type="ARBA" id="ARBA00022483"/>
    </source>
</evidence>
<feature type="compositionally biased region" description="Low complexity" evidence="4">
    <location>
        <begin position="808"/>
        <end position="821"/>
    </location>
</feature>
<dbReference type="GO" id="GO:0006904">
    <property type="term" value="P:vesicle docking involved in exocytosis"/>
    <property type="evidence" value="ECO:0007669"/>
    <property type="project" value="InterPro"/>
</dbReference>
<dbReference type="STRING" id="33097.A0A150FYV6"/>
<feature type="compositionally biased region" description="Low complexity" evidence="4">
    <location>
        <begin position="629"/>
        <end position="639"/>
    </location>
</feature>
<evidence type="ECO:0000256" key="4">
    <source>
        <dbReference type="SAM" id="MobiDB-lite"/>
    </source>
</evidence>
<evidence type="ECO:0000259" key="5">
    <source>
        <dbReference type="Pfam" id="PF04048"/>
    </source>
</evidence>
<keyword evidence="1 3" id="KW-0813">Transport</keyword>
<dbReference type="OrthoDB" id="272977at2759"/>
<dbReference type="GO" id="GO:0006612">
    <property type="term" value="P:protein targeting to membrane"/>
    <property type="evidence" value="ECO:0007669"/>
    <property type="project" value="UniProtKB-UniRule"/>
</dbReference>
<dbReference type="GO" id="GO:0006893">
    <property type="term" value="P:Golgi to plasma membrane transport"/>
    <property type="evidence" value="ECO:0007669"/>
    <property type="project" value="TreeGrafter"/>
</dbReference>
<dbReference type="Proteomes" id="UP000075714">
    <property type="component" value="Unassembled WGS sequence"/>
</dbReference>
<evidence type="ECO:0000313" key="7">
    <source>
        <dbReference type="Proteomes" id="UP000075714"/>
    </source>
</evidence>
<reference evidence="7" key="1">
    <citation type="journal article" date="2016" name="Nat. Commun.">
        <title>The Gonium pectorale genome demonstrates co-option of cell cycle regulation during the evolution of multicellularity.</title>
        <authorList>
            <person name="Hanschen E.R."/>
            <person name="Marriage T.N."/>
            <person name="Ferris P.J."/>
            <person name="Hamaji T."/>
            <person name="Toyoda A."/>
            <person name="Fujiyama A."/>
            <person name="Neme R."/>
            <person name="Noguchi H."/>
            <person name="Minakuchi Y."/>
            <person name="Suzuki M."/>
            <person name="Kawai-Toyooka H."/>
            <person name="Smith D.R."/>
            <person name="Sparks H."/>
            <person name="Anderson J."/>
            <person name="Bakaric R."/>
            <person name="Luria V."/>
            <person name="Karger A."/>
            <person name="Kirschner M.W."/>
            <person name="Durand P.M."/>
            <person name="Michod R.E."/>
            <person name="Nozaki H."/>
            <person name="Olson B.J."/>
        </authorList>
    </citation>
    <scope>NUCLEOTIDE SEQUENCE [LARGE SCALE GENOMIC DNA]</scope>
    <source>
        <strain evidence="7">NIES-2863</strain>
    </source>
</reference>
<feature type="region of interest" description="Disordered" evidence="4">
    <location>
        <begin position="622"/>
        <end position="667"/>
    </location>
</feature>
<feature type="compositionally biased region" description="Low complexity" evidence="4">
    <location>
        <begin position="1211"/>
        <end position="1220"/>
    </location>
</feature>